<feature type="compositionally biased region" description="Low complexity" evidence="1">
    <location>
        <begin position="171"/>
        <end position="192"/>
    </location>
</feature>
<feature type="compositionally biased region" description="Basic residues" evidence="1">
    <location>
        <begin position="382"/>
        <end position="391"/>
    </location>
</feature>
<feature type="compositionally biased region" description="Pro residues" evidence="1">
    <location>
        <begin position="128"/>
        <end position="143"/>
    </location>
</feature>
<feature type="region of interest" description="Disordered" evidence="1">
    <location>
        <begin position="382"/>
        <end position="425"/>
    </location>
</feature>
<name>A0A8H7H541_9AGAM</name>
<comment type="caution">
    <text evidence="2">The sequence shown here is derived from an EMBL/GenBank/DDBJ whole genome shotgun (WGS) entry which is preliminary data.</text>
</comment>
<evidence type="ECO:0000313" key="2">
    <source>
        <dbReference type="EMBL" id="KAF8676165.1"/>
    </source>
</evidence>
<feature type="compositionally biased region" description="Low complexity" evidence="1">
    <location>
        <begin position="144"/>
        <end position="153"/>
    </location>
</feature>
<organism evidence="2 3">
    <name type="scientific">Rhizoctonia solani</name>
    <dbReference type="NCBI Taxonomy" id="456999"/>
    <lineage>
        <taxon>Eukaryota</taxon>
        <taxon>Fungi</taxon>
        <taxon>Dikarya</taxon>
        <taxon>Basidiomycota</taxon>
        <taxon>Agaricomycotina</taxon>
        <taxon>Agaricomycetes</taxon>
        <taxon>Cantharellales</taxon>
        <taxon>Ceratobasidiaceae</taxon>
        <taxon>Rhizoctonia</taxon>
    </lineage>
</organism>
<reference evidence="2" key="1">
    <citation type="submission" date="2020-09" db="EMBL/GenBank/DDBJ databases">
        <title>Comparative genome analyses of four rice-infecting Rhizoctonia solani isolates reveal extensive enrichment of homogalacturonan modification genes.</title>
        <authorList>
            <person name="Lee D.-Y."/>
            <person name="Jeon J."/>
            <person name="Kim K.-T."/>
            <person name="Cheong K."/>
            <person name="Song H."/>
            <person name="Choi G."/>
            <person name="Ko J."/>
            <person name="Opiyo S.O."/>
            <person name="Zuo S."/>
            <person name="Madhav S."/>
            <person name="Lee Y.-H."/>
            <person name="Wang G.-L."/>
        </authorList>
    </citation>
    <scope>NUCLEOTIDE SEQUENCE</scope>
    <source>
        <strain evidence="2">AG1-IA YN-7</strain>
    </source>
</reference>
<feature type="compositionally biased region" description="Pro residues" evidence="1">
    <location>
        <begin position="154"/>
        <end position="170"/>
    </location>
</feature>
<feature type="non-terminal residue" evidence="2">
    <location>
        <position position="1"/>
    </location>
</feature>
<dbReference type="EMBL" id="JACYCC010000073">
    <property type="protein sequence ID" value="KAF8676165.1"/>
    <property type="molecule type" value="Genomic_DNA"/>
</dbReference>
<evidence type="ECO:0000313" key="3">
    <source>
        <dbReference type="Proteomes" id="UP000650582"/>
    </source>
</evidence>
<dbReference type="Proteomes" id="UP000650582">
    <property type="component" value="Unassembled WGS sequence"/>
</dbReference>
<feature type="compositionally biased region" description="Pro residues" evidence="1">
    <location>
        <begin position="193"/>
        <end position="205"/>
    </location>
</feature>
<dbReference type="AlphaFoldDB" id="A0A8H7H541"/>
<evidence type="ECO:0000256" key="1">
    <source>
        <dbReference type="SAM" id="MobiDB-lite"/>
    </source>
</evidence>
<gene>
    <name evidence="2" type="ORF">RHS04_06566</name>
</gene>
<feature type="region of interest" description="Disordered" evidence="1">
    <location>
        <begin position="127"/>
        <end position="209"/>
    </location>
</feature>
<feature type="compositionally biased region" description="Basic and acidic residues" evidence="1">
    <location>
        <begin position="396"/>
        <end position="406"/>
    </location>
</feature>
<sequence>LWLRHDAGLVHTVEYHIQSGYGAQEIVDVSKIESLVGRVITNIRTAYIVERKSIVGHFPRDHRPSRNTVWHSPTTLPLLSTYNPTPSYPAISADMSQIEMADDERQYRAMCAIMDRVYAWRRNIPQAFPRPTPPPTPRLPSTPPLLGLRVTPLQPAPARPPSPAPAPLPSLPSVRPTTIIDISSDSVSSEPVGPSPTRPSRPIPPTQSHSVITISSDTMTIIDISTDDGRVVDISAGNGGGSVVTELENRAETEDTRDALMDNSTIAILTTITDHATIPTISIISVVGLNTYSQDRVLASSAPTTNSTADLFVTAARGPRGRVPGSGVPYTNTLTFQLRKPSDSFLEVCWLRAAISAVISHTAYLCHRAVYLFRSRSRRSRTWMSNHRKPRSIPCDTRDGGVHRNTEAPSGRKGHPPMSPGQSHAIHATGACTVTPGLRVVVSPFPLVRDPAVVASGSVTSEAPVYPMRCTQWRRTP</sequence>
<proteinExistence type="predicted"/>
<accession>A0A8H7H541</accession>
<protein>
    <submittedName>
        <fullName evidence="2">Uncharacterized protein</fullName>
    </submittedName>
</protein>